<gene>
    <name evidence="2" type="ORF">EHV08_07725</name>
</gene>
<dbReference type="Proteomes" id="UP000278983">
    <property type="component" value="Unassembled WGS sequence"/>
</dbReference>
<proteinExistence type="predicted"/>
<accession>A0A432LLE9</accession>
<reference evidence="2 3" key="1">
    <citation type="submission" date="2018-12" db="EMBL/GenBank/DDBJ databases">
        <title>Genome sequencing of Prevotella sp. KCOM 3155 (= JS262).</title>
        <authorList>
            <person name="Kook J.-K."/>
            <person name="Park S.-N."/>
            <person name="Lim Y.K."/>
        </authorList>
    </citation>
    <scope>NUCLEOTIDE SEQUENCE [LARGE SCALE GENOMIC DNA]</scope>
    <source>
        <strain evidence="2 3">KCOM 3155</strain>
    </source>
</reference>
<evidence type="ECO:0000313" key="2">
    <source>
        <dbReference type="EMBL" id="RUL59661.1"/>
    </source>
</evidence>
<keyword evidence="1" id="KW-0732">Signal</keyword>
<dbReference type="RefSeq" id="WP_126678767.1">
    <property type="nucleotide sequence ID" value="NZ_RYYU01000001.1"/>
</dbReference>
<comment type="caution">
    <text evidence="2">The sequence shown here is derived from an EMBL/GenBank/DDBJ whole genome shotgun (WGS) entry which is preliminary data.</text>
</comment>
<protein>
    <submittedName>
        <fullName evidence="2">Uncharacterized protein</fullName>
    </submittedName>
</protein>
<feature type="chain" id="PRO_5018966347" evidence="1">
    <location>
        <begin position="19"/>
        <end position="68"/>
    </location>
</feature>
<dbReference type="AlphaFoldDB" id="A0A432LLE9"/>
<evidence type="ECO:0000256" key="1">
    <source>
        <dbReference type="SAM" id="SignalP"/>
    </source>
</evidence>
<keyword evidence="3" id="KW-1185">Reference proteome</keyword>
<name>A0A432LLE9_9BACT</name>
<feature type="signal peptide" evidence="1">
    <location>
        <begin position="1"/>
        <end position="18"/>
    </location>
</feature>
<dbReference type="OrthoDB" id="1084732at2"/>
<sequence length="68" mass="7401">MLLSVCFLTALVRLPTSALPLHLAVARYAFDETSAHLFNNLTKSVKDSNEPIWALGNVMAEIDGTAIK</sequence>
<evidence type="ECO:0000313" key="3">
    <source>
        <dbReference type="Proteomes" id="UP000278983"/>
    </source>
</evidence>
<organism evidence="2 3">
    <name type="scientific">Prevotella koreensis</name>
    <dbReference type="NCBI Taxonomy" id="2490854"/>
    <lineage>
        <taxon>Bacteria</taxon>
        <taxon>Pseudomonadati</taxon>
        <taxon>Bacteroidota</taxon>
        <taxon>Bacteroidia</taxon>
        <taxon>Bacteroidales</taxon>
        <taxon>Prevotellaceae</taxon>
        <taxon>Prevotella</taxon>
    </lineage>
</organism>
<dbReference type="EMBL" id="RYYU01000001">
    <property type="protein sequence ID" value="RUL59661.1"/>
    <property type="molecule type" value="Genomic_DNA"/>
</dbReference>